<dbReference type="PROSITE" id="PS51257">
    <property type="entry name" value="PROKAR_LIPOPROTEIN"/>
    <property type="match status" value="1"/>
</dbReference>
<reference evidence="2 3" key="1">
    <citation type="submission" date="2020-01" db="EMBL/GenBank/DDBJ databases">
        <title>Anaeroalcalibacter tamaniensis gen. nov., sp. nov., moderately halophilic strictly anaerobic fermenter bacterium from mud volcano of Taman peninsula.</title>
        <authorList>
            <person name="Frolova A."/>
            <person name="Merkel A.Y."/>
            <person name="Slobodkin A.I."/>
        </authorList>
    </citation>
    <scope>NUCLEOTIDE SEQUENCE [LARGE SCALE GENOMIC DNA]</scope>
    <source>
        <strain evidence="2 3">F-3ap</strain>
    </source>
</reference>
<protein>
    <submittedName>
        <fullName evidence="2">Carbohydrate ABC transporter substrate-binding protein</fullName>
    </submittedName>
</protein>
<accession>A0A7X5KLV1</accession>
<dbReference type="SUPFAM" id="SSF53850">
    <property type="entry name" value="Periplasmic binding protein-like II"/>
    <property type="match status" value="1"/>
</dbReference>
<keyword evidence="3" id="KW-1185">Reference proteome</keyword>
<evidence type="ECO:0000256" key="1">
    <source>
        <dbReference type="SAM" id="SignalP"/>
    </source>
</evidence>
<name>A0A7X5KLV1_9FIRM</name>
<dbReference type="InterPro" id="IPR050490">
    <property type="entry name" value="Bact_solute-bd_prot1"/>
</dbReference>
<dbReference type="Gene3D" id="3.40.190.10">
    <property type="entry name" value="Periplasmic binding protein-like II"/>
    <property type="match status" value="2"/>
</dbReference>
<sequence length="434" mass="47654">MKKMMKVVALMLAFMVLTTACGNKGGTDVGGGEGGEVKLRFSWWGGDERHEATLAAIRLFEDKNPGIKIEAEYGGWQGHQEKVTSQMVGNTAPDVLQVNWNWLYIFSKDGNGFYDLSTLTDHINLDNYDPALMDQTTINGKINGIPVGVTGKVFYFNKTAYDAAGASIPTTFDELYKAAELFKTNLGNDYYPMDLDQYAAFLMSMYYLEQKHGKPFINEENVINYSLGELEEGFDFYLDLVDKGVVPSMETRGAAGNVPMDQTPSWIQGKYGATYEWDSAVAKFQAALEGDQELVTGDYLTGIGNNESALAKISMVYSINKNTKYPVESAKLLEFLVSDPEAVEILGTSRGVPANAAAIEVLEGEGVLAGLNYEGNVKVRGFMGNGISPYFEDSQLQNLYRTVMEELGYGKINAAQAAEKLTSEANRMLAELAK</sequence>
<dbReference type="EMBL" id="JAAEEH010000009">
    <property type="protein sequence ID" value="NDL67084.1"/>
    <property type="molecule type" value="Genomic_DNA"/>
</dbReference>
<feature type="signal peptide" evidence="1">
    <location>
        <begin position="1"/>
        <end position="20"/>
    </location>
</feature>
<dbReference type="AlphaFoldDB" id="A0A7X5KLV1"/>
<feature type="chain" id="PRO_5038372126" evidence="1">
    <location>
        <begin position="21"/>
        <end position="434"/>
    </location>
</feature>
<dbReference type="InterPro" id="IPR006059">
    <property type="entry name" value="SBP"/>
</dbReference>
<organism evidence="2 3">
    <name type="scientific">Anaerotalea alkaliphila</name>
    <dbReference type="NCBI Taxonomy" id="2662126"/>
    <lineage>
        <taxon>Bacteria</taxon>
        <taxon>Bacillati</taxon>
        <taxon>Bacillota</taxon>
        <taxon>Clostridia</taxon>
        <taxon>Eubacteriales</taxon>
        <taxon>Anaerotalea</taxon>
    </lineage>
</organism>
<dbReference type="PANTHER" id="PTHR43649">
    <property type="entry name" value="ARABINOSE-BINDING PROTEIN-RELATED"/>
    <property type="match status" value="1"/>
</dbReference>
<gene>
    <name evidence="2" type="ORF">GXN74_04890</name>
</gene>
<proteinExistence type="predicted"/>
<keyword evidence="1" id="KW-0732">Signal</keyword>
<evidence type="ECO:0000313" key="3">
    <source>
        <dbReference type="Proteomes" id="UP000461585"/>
    </source>
</evidence>
<dbReference type="PANTHER" id="PTHR43649:SF11">
    <property type="entry name" value="ABC TRANSPORTER SUBSTRATE-BINDING PROTEIN YESO-RELATED"/>
    <property type="match status" value="1"/>
</dbReference>
<comment type="caution">
    <text evidence="2">The sequence shown here is derived from an EMBL/GenBank/DDBJ whole genome shotgun (WGS) entry which is preliminary data.</text>
</comment>
<dbReference type="RefSeq" id="WP_162369807.1">
    <property type="nucleotide sequence ID" value="NZ_JAAEEH010000009.1"/>
</dbReference>
<dbReference type="Pfam" id="PF13416">
    <property type="entry name" value="SBP_bac_8"/>
    <property type="match status" value="1"/>
</dbReference>
<dbReference type="Proteomes" id="UP000461585">
    <property type="component" value="Unassembled WGS sequence"/>
</dbReference>
<evidence type="ECO:0000313" key="2">
    <source>
        <dbReference type="EMBL" id="NDL67084.1"/>
    </source>
</evidence>